<dbReference type="PANTHER" id="PTHR46955">
    <property type="entry name" value="PROTEIN CBG01349-RELATED"/>
    <property type="match status" value="1"/>
</dbReference>
<dbReference type="PROSITE" id="PS50262">
    <property type="entry name" value="G_PROTEIN_RECEP_F1_2"/>
    <property type="match status" value="1"/>
</dbReference>
<evidence type="ECO:0000256" key="7">
    <source>
        <dbReference type="ARBA" id="ARBA00022884"/>
    </source>
</evidence>
<dbReference type="EnsemblMetazoa" id="PPA18371.1">
    <property type="protein sequence ID" value="PPA18371.1"/>
    <property type="gene ID" value="WBGene00107925"/>
</dbReference>
<keyword evidence="4 11" id="KW-0808">Transferase</keyword>
<dbReference type="GO" id="GO:0006396">
    <property type="term" value="P:RNA processing"/>
    <property type="evidence" value="ECO:0007669"/>
    <property type="project" value="UniProtKB-ARBA"/>
</dbReference>
<dbReference type="Gene3D" id="3.40.50.150">
    <property type="entry name" value="Vaccinia Virus protein VP39"/>
    <property type="match status" value="1"/>
</dbReference>
<feature type="region of interest" description="Disordered" evidence="12">
    <location>
        <begin position="1"/>
        <end position="24"/>
    </location>
</feature>
<dbReference type="SUPFAM" id="SSF53335">
    <property type="entry name" value="S-adenosyl-L-methionine-dependent methyltransferases"/>
    <property type="match status" value="1"/>
</dbReference>
<feature type="compositionally biased region" description="Polar residues" evidence="12">
    <location>
        <begin position="805"/>
        <end position="825"/>
    </location>
</feature>
<feature type="transmembrane region" description="Helical" evidence="13">
    <location>
        <begin position="761"/>
        <end position="783"/>
    </location>
</feature>
<feature type="binding site" evidence="11">
    <location>
        <position position="427"/>
    </location>
    <ligand>
        <name>S-adenosyl-L-methionine</name>
        <dbReference type="ChEBI" id="CHEBI:59789"/>
    </ligand>
</feature>
<dbReference type="Gene3D" id="1.20.1070.10">
    <property type="entry name" value="Rhodopsin 7-helix transmembrane proteins"/>
    <property type="match status" value="1"/>
</dbReference>
<evidence type="ECO:0000256" key="11">
    <source>
        <dbReference type="PROSITE-ProRule" id="PRU01023"/>
    </source>
</evidence>
<feature type="active site" description="Nucleophile" evidence="11">
    <location>
        <position position="482"/>
    </location>
</feature>
<proteinExistence type="inferred from homology"/>
<dbReference type="GO" id="GO:0016020">
    <property type="term" value="C:membrane"/>
    <property type="evidence" value="ECO:0007669"/>
    <property type="project" value="UniProtKB-SubCell"/>
</dbReference>
<reference evidence="15" key="1">
    <citation type="journal article" date="2008" name="Nat. Genet.">
        <title>The Pristionchus pacificus genome provides a unique perspective on nematode lifestyle and parasitism.</title>
        <authorList>
            <person name="Dieterich C."/>
            <person name="Clifton S.W."/>
            <person name="Schuster L.N."/>
            <person name="Chinwalla A."/>
            <person name="Delehaunty K."/>
            <person name="Dinkelacker I."/>
            <person name="Fulton L."/>
            <person name="Fulton R."/>
            <person name="Godfrey J."/>
            <person name="Minx P."/>
            <person name="Mitreva M."/>
            <person name="Roeseler W."/>
            <person name="Tian H."/>
            <person name="Witte H."/>
            <person name="Yang S.P."/>
            <person name="Wilson R.K."/>
            <person name="Sommer R.J."/>
        </authorList>
    </citation>
    <scope>NUCLEOTIDE SEQUENCE [LARGE SCALE GENOMIC DNA]</scope>
    <source>
        <strain evidence="15">PS312</strain>
    </source>
</reference>
<reference evidence="14" key="2">
    <citation type="submission" date="2022-06" db="UniProtKB">
        <authorList>
            <consortium name="EnsemblMetazoa"/>
        </authorList>
    </citation>
    <scope>IDENTIFICATION</scope>
    <source>
        <strain evidence="14">PS312</strain>
    </source>
</reference>
<dbReference type="Pfam" id="PF01189">
    <property type="entry name" value="Methyltr_RsmB-F"/>
    <property type="match status" value="1"/>
</dbReference>
<feature type="transmembrane region" description="Helical" evidence="13">
    <location>
        <begin position="728"/>
        <end position="749"/>
    </location>
</feature>
<dbReference type="InterPro" id="IPR017452">
    <property type="entry name" value="GPCR_Rhodpsn_7TM"/>
</dbReference>
<evidence type="ECO:0000256" key="6">
    <source>
        <dbReference type="ARBA" id="ARBA00022692"/>
    </source>
</evidence>
<keyword evidence="8 13" id="KW-1133">Transmembrane helix</keyword>
<feature type="transmembrane region" description="Helical" evidence="13">
    <location>
        <begin position="563"/>
        <end position="587"/>
    </location>
</feature>
<protein>
    <submittedName>
        <fullName evidence="14">G protein-coupled receptor</fullName>
    </submittedName>
</protein>
<dbReference type="InterPro" id="IPR023267">
    <property type="entry name" value="RCMT"/>
</dbReference>
<evidence type="ECO:0000313" key="14">
    <source>
        <dbReference type="EnsemblMetazoa" id="PPA18371.1"/>
    </source>
</evidence>
<feature type="binding site" evidence="11">
    <location>
        <begin position="352"/>
        <end position="358"/>
    </location>
    <ligand>
        <name>S-adenosyl-L-methionine</name>
        <dbReference type="ChEBI" id="CHEBI:59789"/>
    </ligand>
</feature>
<evidence type="ECO:0000256" key="2">
    <source>
        <dbReference type="ARBA" id="ARBA00004370"/>
    </source>
</evidence>
<feature type="binding site" evidence="11">
    <location>
        <position position="375"/>
    </location>
    <ligand>
        <name>S-adenosyl-L-methionine</name>
        <dbReference type="ChEBI" id="CHEBI:59789"/>
    </ligand>
</feature>
<keyword evidence="3 11" id="KW-0489">Methyltransferase</keyword>
<keyword evidence="10 13" id="KW-0472">Membrane</keyword>
<dbReference type="InterPro" id="IPR049560">
    <property type="entry name" value="MeTrfase_RsmB-F_NOP2_cat"/>
</dbReference>
<dbReference type="InterPro" id="IPR029063">
    <property type="entry name" value="SAM-dependent_MTases_sf"/>
</dbReference>
<feature type="binding site" evidence="11">
    <location>
        <position position="408"/>
    </location>
    <ligand>
        <name>S-adenosyl-L-methionine</name>
        <dbReference type="ChEBI" id="CHEBI:59789"/>
    </ligand>
</feature>
<dbReference type="Pfam" id="PF10316">
    <property type="entry name" value="7TM_GPCR_Srbc"/>
    <property type="match status" value="1"/>
</dbReference>
<dbReference type="GO" id="GO:0005739">
    <property type="term" value="C:mitochondrion"/>
    <property type="evidence" value="ECO:0007669"/>
    <property type="project" value="UniProtKB-SubCell"/>
</dbReference>
<evidence type="ECO:0000256" key="10">
    <source>
        <dbReference type="ARBA" id="ARBA00023136"/>
    </source>
</evidence>
<keyword evidence="6 13" id="KW-0812">Transmembrane</keyword>
<feature type="compositionally biased region" description="Polar residues" evidence="12">
    <location>
        <begin position="844"/>
        <end position="854"/>
    </location>
</feature>
<dbReference type="PRINTS" id="PR02008">
    <property type="entry name" value="RCMTFAMILY"/>
</dbReference>
<keyword evidence="7 11" id="KW-0694">RNA-binding</keyword>
<dbReference type="GO" id="GO:0003723">
    <property type="term" value="F:RNA binding"/>
    <property type="evidence" value="ECO:0007669"/>
    <property type="project" value="UniProtKB-UniRule"/>
</dbReference>
<dbReference type="InterPro" id="IPR001678">
    <property type="entry name" value="MeTrfase_RsmB-F_NOP2_dom"/>
</dbReference>
<dbReference type="PANTHER" id="PTHR46955:SF3">
    <property type="entry name" value="G_PROTEIN_RECEP_F1_2 DOMAIN-CONTAINING PROTEIN"/>
    <property type="match status" value="1"/>
</dbReference>
<dbReference type="GO" id="GO:0001510">
    <property type="term" value="P:RNA methylation"/>
    <property type="evidence" value="ECO:0007669"/>
    <property type="project" value="InterPro"/>
</dbReference>
<dbReference type="FunFam" id="3.40.50.150:FF:000055">
    <property type="entry name" value="5-methylcytosine rRNA methyltransferase NSUN4"/>
    <property type="match status" value="1"/>
</dbReference>
<keyword evidence="15" id="KW-1185">Reference proteome</keyword>
<accession>A0A8R1UDQ2</accession>
<accession>A0A2A6CZF8</accession>
<dbReference type="OrthoDB" id="8020218at2759"/>
<evidence type="ECO:0000256" key="3">
    <source>
        <dbReference type="ARBA" id="ARBA00022603"/>
    </source>
</evidence>
<feature type="region of interest" description="Disordered" evidence="12">
    <location>
        <begin position="805"/>
        <end position="863"/>
    </location>
</feature>
<keyword evidence="5 11" id="KW-0949">S-adenosyl-L-methionine</keyword>
<evidence type="ECO:0000256" key="8">
    <source>
        <dbReference type="ARBA" id="ARBA00022989"/>
    </source>
</evidence>
<evidence type="ECO:0000256" key="4">
    <source>
        <dbReference type="ARBA" id="ARBA00022679"/>
    </source>
</evidence>
<comment type="similarity">
    <text evidence="11">Belongs to the class I-like SAM-binding methyltransferase superfamily. RsmB/NOP family.</text>
</comment>
<dbReference type="InterPro" id="IPR019420">
    <property type="entry name" value="7TM_GPCR_serpentine_rcpt_Srbc"/>
</dbReference>
<dbReference type="Gene3D" id="6.20.240.40">
    <property type="match status" value="1"/>
</dbReference>
<feature type="transmembrane region" description="Helical" evidence="13">
    <location>
        <begin position="683"/>
        <end position="707"/>
    </location>
</feature>
<dbReference type="PROSITE" id="PS51686">
    <property type="entry name" value="SAM_MT_RSMB_NOP"/>
    <property type="match status" value="1"/>
</dbReference>
<dbReference type="Proteomes" id="UP000005239">
    <property type="component" value="Unassembled WGS sequence"/>
</dbReference>
<evidence type="ECO:0000256" key="5">
    <source>
        <dbReference type="ARBA" id="ARBA00022691"/>
    </source>
</evidence>
<evidence type="ECO:0000313" key="15">
    <source>
        <dbReference type="Proteomes" id="UP000005239"/>
    </source>
</evidence>
<organism evidence="14 15">
    <name type="scientific">Pristionchus pacificus</name>
    <name type="common">Parasitic nematode worm</name>
    <dbReference type="NCBI Taxonomy" id="54126"/>
    <lineage>
        <taxon>Eukaryota</taxon>
        <taxon>Metazoa</taxon>
        <taxon>Ecdysozoa</taxon>
        <taxon>Nematoda</taxon>
        <taxon>Chromadorea</taxon>
        <taxon>Rhabditida</taxon>
        <taxon>Rhabditina</taxon>
        <taxon>Diplogasteromorpha</taxon>
        <taxon>Diplogasteroidea</taxon>
        <taxon>Neodiplogasteridae</taxon>
        <taxon>Pristionchus</taxon>
    </lineage>
</organism>
<keyword evidence="9" id="KW-0496">Mitochondrion</keyword>
<comment type="subcellular location">
    <subcellularLocation>
        <location evidence="2">Membrane</location>
    </subcellularLocation>
    <subcellularLocation>
        <location evidence="1">Mitochondrion</location>
    </subcellularLocation>
</comment>
<evidence type="ECO:0000256" key="13">
    <source>
        <dbReference type="SAM" id="Phobius"/>
    </source>
</evidence>
<feature type="transmembrane region" description="Helical" evidence="13">
    <location>
        <begin position="599"/>
        <end position="625"/>
    </location>
</feature>
<dbReference type="InterPro" id="IPR052322">
    <property type="entry name" value="Mito_rRNA_Mtase_NSUN4"/>
</dbReference>
<sequence>MQRREKQYGGKDQQEDWTCKENDSNTHFGAEDNYFMKTNEVIKSRVNEELGKERTLPQNGSVSNNIRYDGYDMDSCTLLRGTSKAYSTDYGSSLLQRNEMFSYACTSSSTASSVRCCLTTSVRWKTAKFKPKIAKNRPLKTPSAVAMDHFDFYYGPLFGKTRWSSIRLGLLSPNKYVAVINTLSKSATANESLLADLGTIDMLKRVVGQTAEERLEEKKKRIELKASRARQTLQLLSFHNQISSKTEFTPSPGTISVGELQMGKRRGETKDDMNFEVTGFEGMDRPLPTRPHFLYYPRELRVRSHDRGSFTDYPPPLRNDENVPGWWLLDGGSIVPILALGLEKGDRVLDVCAAPGGKSLAMLLTKLPGKLVCNDAKMSRLGQLKRALSTYIPSDHEIADRVILKRKDATDVRGWDELQCYDKVLADVPCSTDRLAVSQDEGNLFSATNSNLRLSLPQTQTKILVNSIRSLRVGGSVVYSTCTLSPSQNEAVVENAAAIADERFGIKCVEESLSTLRDHLTSSGLFRFSDGCNRGLLVLPFLPSNFGPIEEYGAMVITNTVCLLVNIFLFIICIMQILANFIVLYVWAKHRKLYRNDNLILLVSLAFIDFLYAIEQFPYLIILMAGHKPDNELLDYDPATIIWVGGPSAALMKGGCTITSAIALDRIFALYFPVFYYQQSKKWWSIFCFLLALTLAGIDWLICILIVPITRHPGASNFGGFVNHANRVAFYILIVSTLIGVVPGLMNGFGLFIEIPMLNEISFFVGTCATLSGLSHAFIFAMAHREIRFAIGQDLCGCFVPPSQPSVSTVDNSFVTRTNNKTSPPGKTDYSRGGRKVIPDVNGHSATTPLSHSESPPAEDLNR</sequence>
<evidence type="ECO:0000256" key="1">
    <source>
        <dbReference type="ARBA" id="ARBA00004173"/>
    </source>
</evidence>
<dbReference type="AlphaFoldDB" id="A0A2A6CZF8"/>
<gene>
    <name evidence="14" type="primary">WBGene00107925</name>
</gene>
<name>A0A2A6CZF8_PRIPA</name>
<dbReference type="GO" id="GO:0008173">
    <property type="term" value="F:RNA methyltransferase activity"/>
    <property type="evidence" value="ECO:0007669"/>
    <property type="project" value="InterPro"/>
</dbReference>
<evidence type="ECO:0000256" key="12">
    <source>
        <dbReference type="SAM" id="MobiDB-lite"/>
    </source>
</evidence>
<evidence type="ECO:0000256" key="9">
    <source>
        <dbReference type="ARBA" id="ARBA00023128"/>
    </source>
</evidence>
<dbReference type="SUPFAM" id="SSF81321">
    <property type="entry name" value="Family A G protein-coupled receptor-like"/>
    <property type="match status" value="1"/>
</dbReference>